<sequence>MSVAEIKEAVMKLSTGELTDLVQWLDEFYESLWDKQIEEDFESGKLDHLIKQARQEFREGKCQEI</sequence>
<evidence type="ECO:0000313" key="2">
    <source>
        <dbReference type="Proteomes" id="UP000176944"/>
    </source>
</evidence>
<dbReference type="EMBL" id="CP017708">
    <property type="protein sequence ID" value="AOY82427.1"/>
    <property type="molecule type" value="Genomic_DNA"/>
</dbReference>
<name>A0A1D9G448_MOOP1</name>
<dbReference type="AlphaFoldDB" id="A0A1D9G448"/>
<organism evidence="1 2">
    <name type="scientific">Moorena producens (strain JHB)</name>
    <dbReference type="NCBI Taxonomy" id="1454205"/>
    <lineage>
        <taxon>Bacteria</taxon>
        <taxon>Bacillati</taxon>
        <taxon>Cyanobacteriota</taxon>
        <taxon>Cyanophyceae</taxon>
        <taxon>Coleofasciculales</taxon>
        <taxon>Coleofasciculaceae</taxon>
        <taxon>Moorena</taxon>
    </lineage>
</organism>
<evidence type="ECO:0000313" key="1">
    <source>
        <dbReference type="EMBL" id="AOY82427.1"/>
    </source>
</evidence>
<protein>
    <submittedName>
        <fullName evidence="1">Uncharacterized protein</fullName>
    </submittedName>
</protein>
<accession>A0A1D9G448</accession>
<reference evidence="2" key="1">
    <citation type="submission" date="2016-10" db="EMBL/GenBank/DDBJ databases">
        <title>Comparative genomics uncovers the prolific and rare metabolic potential of the cyanobacterial genus Moorea.</title>
        <authorList>
            <person name="Leao T."/>
            <person name="Castelao G."/>
            <person name="Korobeynikov A."/>
            <person name="Monroe E.A."/>
            <person name="Podell S."/>
            <person name="Glukhov E."/>
            <person name="Allen E."/>
            <person name="Gerwick W.H."/>
            <person name="Gerwick L."/>
        </authorList>
    </citation>
    <scope>NUCLEOTIDE SEQUENCE [LARGE SCALE GENOMIC DNA]</scope>
    <source>
        <strain evidence="2">JHB</strain>
    </source>
</reference>
<dbReference type="Proteomes" id="UP000176944">
    <property type="component" value="Chromosome"/>
</dbReference>
<proteinExistence type="predicted"/>
<gene>
    <name evidence="1" type="ORF">BJP36_23470</name>
</gene>